<dbReference type="HOGENOM" id="CLU_178089_0_0_1"/>
<reference evidence="1" key="3">
    <citation type="submission" date="2015-04" db="UniProtKB">
        <authorList>
            <consortium name="EnsemblPlants"/>
        </authorList>
    </citation>
    <scope>IDENTIFICATION</scope>
</reference>
<evidence type="ECO:0000313" key="2">
    <source>
        <dbReference type="Proteomes" id="UP000032180"/>
    </source>
</evidence>
<dbReference type="EnsemblPlants" id="LPERR11G10180.1">
    <property type="protein sequence ID" value="LPERR11G10180.1"/>
    <property type="gene ID" value="LPERR11G10180"/>
</dbReference>
<proteinExistence type="predicted"/>
<name>A0A0D9XRU8_9ORYZ</name>
<dbReference type="Gramene" id="LPERR11G10180.1">
    <property type="protein sequence ID" value="LPERR11G10180.1"/>
    <property type="gene ID" value="LPERR11G10180"/>
</dbReference>
<dbReference type="Proteomes" id="UP000032180">
    <property type="component" value="Chromosome 11"/>
</dbReference>
<reference evidence="2" key="2">
    <citation type="submission" date="2013-12" db="EMBL/GenBank/DDBJ databases">
        <authorList>
            <person name="Yu Y."/>
            <person name="Lee S."/>
            <person name="de Baynast K."/>
            <person name="Wissotski M."/>
            <person name="Liu L."/>
            <person name="Talag J."/>
            <person name="Goicoechea J."/>
            <person name="Angelova A."/>
            <person name="Jetty R."/>
            <person name="Kudrna D."/>
            <person name="Golser W."/>
            <person name="Rivera L."/>
            <person name="Zhang J."/>
            <person name="Wing R."/>
        </authorList>
    </citation>
    <scope>NUCLEOTIDE SEQUENCE</scope>
</reference>
<sequence>MAPKALHIGRFGIAARFIFSVLVVAMAMATVLSGSLVTAAPNGLTYKGFSPNQPVCSGPCVPGQSNIPQRDCLKIYQCR</sequence>
<evidence type="ECO:0000313" key="1">
    <source>
        <dbReference type="EnsemblPlants" id="LPERR11G10180.1"/>
    </source>
</evidence>
<dbReference type="AlphaFoldDB" id="A0A0D9XRU8"/>
<protein>
    <submittedName>
        <fullName evidence="1">Uncharacterized protein</fullName>
    </submittedName>
</protein>
<accession>A0A0D9XRU8</accession>
<organism evidence="1 2">
    <name type="scientific">Leersia perrieri</name>
    <dbReference type="NCBI Taxonomy" id="77586"/>
    <lineage>
        <taxon>Eukaryota</taxon>
        <taxon>Viridiplantae</taxon>
        <taxon>Streptophyta</taxon>
        <taxon>Embryophyta</taxon>
        <taxon>Tracheophyta</taxon>
        <taxon>Spermatophyta</taxon>
        <taxon>Magnoliopsida</taxon>
        <taxon>Liliopsida</taxon>
        <taxon>Poales</taxon>
        <taxon>Poaceae</taxon>
        <taxon>BOP clade</taxon>
        <taxon>Oryzoideae</taxon>
        <taxon>Oryzeae</taxon>
        <taxon>Oryzinae</taxon>
        <taxon>Leersia</taxon>
    </lineage>
</organism>
<keyword evidence="2" id="KW-1185">Reference proteome</keyword>
<reference evidence="1 2" key="1">
    <citation type="submission" date="2012-08" db="EMBL/GenBank/DDBJ databases">
        <title>Oryza genome evolution.</title>
        <authorList>
            <person name="Wing R.A."/>
        </authorList>
    </citation>
    <scope>NUCLEOTIDE SEQUENCE</scope>
</reference>